<evidence type="ECO:0000256" key="3">
    <source>
        <dbReference type="ARBA" id="ARBA00022597"/>
    </source>
</evidence>
<dbReference type="InterPro" id="IPR002178">
    <property type="entry name" value="PTS_EIIA_type-2_dom"/>
</dbReference>
<name>A0A7W1WTC1_9BACL</name>
<evidence type="ECO:0000313" key="8">
    <source>
        <dbReference type="Proteomes" id="UP000535491"/>
    </source>
</evidence>
<proteinExistence type="predicted"/>
<feature type="domain" description="PTS EIIA type-2" evidence="6">
    <location>
        <begin position="7"/>
        <end position="150"/>
    </location>
</feature>
<dbReference type="Pfam" id="PF00359">
    <property type="entry name" value="PTS_EIIA_2"/>
    <property type="match status" value="1"/>
</dbReference>
<keyword evidence="1" id="KW-0813">Transport</keyword>
<evidence type="ECO:0000259" key="6">
    <source>
        <dbReference type="PROSITE" id="PS51094"/>
    </source>
</evidence>
<dbReference type="PANTHER" id="PTHR47738">
    <property type="entry name" value="PTS SYSTEM FRUCTOSE-LIKE EIIA COMPONENT-RELATED"/>
    <property type="match status" value="1"/>
</dbReference>
<dbReference type="AlphaFoldDB" id="A0A7W1WTC1"/>
<dbReference type="PROSITE" id="PS51094">
    <property type="entry name" value="PTS_EIIA_TYPE_2"/>
    <property type="match status" value="1"/>
</dbReference>
<sequence>MKMELCDILKADSIFLDVNVRTRTEVFDYFSRILLDLQFIDHEKEFRDGLLAREEQISTAIGYKIAVPHIQAACIRAPVICFLRNEKGILWEDRENSFVKMVFLIAVPQEMEGEHLNLLAHLSRKLMHQRIRKALMNMHAKEEIFQILGS</sequence>
<evidence type="ECO:0000256" key="5">
    <source>
        <dbReference type="ARBA" id="ARBA00022683"/>
    </source>
</evidence>
<keyword evidence="4" id="KW-0808">Transferase</keyword>
<comment type="caution">
    <text evidence="7">The sequence shown here is derived from an EMBL/GenBank/DDBJ whole genome shotgun (WGS) entry which is preliminary data.</text>
</comment>
<keyword evidence="5" id="KW-0598">Phosphotransferase system</keyword>
<dbReference type="InterPro" id="IPR051541">
    <property type="entry name" value="PTS_SugarTrans_NitroReg"/>
</dbReference>
<keyword evidence="8" id="KW-1185">Reference proteome</keyword>
<dbReference type="NCBIfam" id="TIGR00848">
    <property type="entry name" value="fruA"/>
    <property type="match status" value="1"/>
</dbReference>
<dbReference type="PANTHER" id="PTHR47738:SF2">
    <property type="entry name" value="PTS SYSTEM FRUCTOSE-LIKE EIIA COMPONENT"/>
    <property type="match status" value="1"/>
</dbReference>
<dbReference type="InterPro" id="IPR016152">
    <property type="entry name" value="PTrfase/Anion_transptr"/>
</dbReference>
<dbReference type="CDD" id="cd00211">
    <property type="entry name" value="PTS_IIA_fru"/>
    <property type="match status" value="1"/>
</dbReference>
<dbReference type="SUPFAM" id="SSF55804">
    <property type="entry name" value="Phoshotransferase/anion transport protein"/>
    <property type="match status" value="1"/>
</dbReference>
<keyword evidence="2" id="KW-0597">Phosphoprotein</keyword>
<dbReference type="GO" id="GO:0009401">
    <property type="term" value="P:phosphoenolpyruvate-dependent sugar phosphotransferase system"/>
    <property type="evidence" value="ECO:0007669"/>
    <property type="project" value="UniProtKB-KW"/>
</dbReference>
<reference evidence="7 8" key="1">
    <citation type="submission" date="2020-07" db="EMBL/GenBank/DDBJ databases">
        <authorList>
            <person name="Feng H."/>
        </authorList>
    </citation>
    <scope>NUCLEOTIDE SEQUENCE [LARGE SCALE GENOMIC DNA]</scope>
    <source>
        <strain evidence="8">s-10</strain>
    </source>
</reference>
<evidence type="ECO:0000256" key="4">
    <source>
        <dbReference type="ARBA" id="ARBA00022679"/>
    </source>
</evidence>
<evidence type="ECO:0000313" key="7">
    <source>
        <dbReference type="EMBL" id="MBA4495628.1"/>
    </source>
</evidence>
<gene>
    <name evidence="7" type="ORF">H1191_15125</name>
</gene>
<evidence type="ECO:0000256" key="1">
    <source>
        <dbReference type="ARBA" id="ARBA00022448"/>
    </source>
</evidence>
<dbReference type="InterPro" id="IPR004715">
    <property type="entry name" value="PTS_IIA_fruc"/>
</dbReference>
<dbReference type="Gene3D" id="3.40.930.10">
    <property type="entry name" value="Mannitol-specific EII, Chain A"/>
    <property type="match status" value="1"/>
</dbReference>
<dbReference type="Proteomes" id="UP000535491">
    <property type="component" value="Unassembled WGS sequence"/>
</dbReference>
<protein>
    <submittedName>
        <fullName evidence="7">PTS sugar transporter subunit IIA</fullName>
    </submittedName>
</protein>
<dbReference type="GO" id="GO:0008982">
    <property type="term" value="F:protein-N(PI)-phosphohistidine-sugar phosphotransferase activity"/>
    <property type="evidence" value="ECO:0007669"/>
    <property type="project" value="InterPro"/>
</dbReference>
<keyword evidence="3 7" id="KW-0762">Sugar transport</keyword>
<dbReference type="RefSeq" id="WP_181753277.1">
    <property type="nucleotide sequence ID" value="NZ_JACEIQ010000017.1"/>
</dbReference>
<evidence type="ECO:0000256" key="2">
    <source>
        <dbReference type="ARBA" id="ARBA00022553"/>
    </source>
</evidence>
<accession>A0A7W1WTC1</accession>
<dbReference type="EMBL" id="JACEIQ010000017">
    <property type="protein sequence ID" value="MBA4495628.1"/>
    <property type="molecule type" value="Genomic_DNA"/>
</dbReference>
<dbReference type="GO" id="GO:0016020">
    <property type="term" value="C:membrane"/>
    <property type="evidence" value="ECO:0007669"/>
    <property type="project" value="InterPro"/>
</dbReference>
<organism evidence="7 8">
    <name type="scientific">Paenactinomyces guangxiensis</name>
    <dbReference type="NCBI Taxonomy" id="1490290"/>
    <lineage>
        <taxon>Bacteria</taxon>
        <taxon>Bacillati</taxon>
        <taxon>Bacillota</taxon>
        <taxon>Bacilli</taxon>
        <taxon>Bacillales</taxon>
        <taxon>Thermoactinomycetaceae</taxon>
        <taxon>Paenactinomyces</taxon>
    </lineage>
</organism>